<dbReference type="InterPro" id="IPR011992">
    <property type="entry name" value="EF-hand-dom_pair"/>
</dbReference>
<dbReference type="PROSITE" id="PS50222">
    <property type="entry name" value="EF_HAND_2"/>
    <property type="match status" value="4"/>
</dbReference>
<name>A0A9P1BJ69_9DINO</name>
<dbReference type="SUPFAM" id="SSF47473">
    <property type="entry name" value="EF-hand"/>
    <property type="match status" value="1"/>
</dbReference>
<evidence type="ECO:0000313" key="6">
    <source>
        <dbReference type="EMBL" id="CAL4761706.1"/>
    </source>
</evidence>
<evidence type="ECO:0000256" key="1">
    <source>
        <dbReference type="ARBA" id="ARBA00022737"/>
    </source>
</evidence>
<organism evidence="5">
    <name type="scientific">Cladocopium goreaui</name>
    <dbReference type="NCBI Taxonomy" id="2562237"/>
    <lineage>
        <taxon>Eukaryota</taxon>
        <taxon>Sar</taxon>
        <taxon>Alveolata</taxon>
        <taxon>Dinophyceae</taxon>
        <taxon>Suessiales</taxon>
        <taxon>Symbiodiniaceae</taxon>
        <taxon>Cladocopium</taxon>
    </lineage>
</organism>
<feature type="region of interest" description="Disordered" evidence="3">
    <location>
        <begin position="1"/>
        <end position="24"/>
    </location>
</feature>
<evidence type="ECO:0000313" key="7">
    <source>
        <dbReference type="Proteomes" id="UP001152797"/>
    </source>
</evidence>
<dbReference type="Proteomes" id="UP001152797">
    <property type="component" value="Unassembled WGS sequence"/>
</dbReference>
<gene>
    <name evidence="5" type="ORF">C1SCF055_LOCUS2799</name>
</gene>
<dbReference type="InterPro" id="IPR018247">
    <property type="entry name" value="EF_Hand_1_Ca_BS"/>
</dbReference>
<feature type="domain" description="EF-hand" evidence="4">
    <location>
        <begin position="264"/>
        <end position="299"/>
    </location>
</feature>
<evidence type="ECO:0000313" key="5">
    <source>
        <dbReference type="EMBL" id="CAI3974394.1"/>
    </source>
</evidence>
<dbReference type="PROSITE" id="PS00018">
    <property type="entry name" value="EF_HAND_1"/>
    <property type="match status" value="3"/>
</dbReference>
<dbReference type="Pfam" id="PF13499">
    <property type="entry name" value="EF-hand_7"/>
    <property type="match status" value="2"/>
</dbReference>
<dbReference type="InterPro" id="IPR002048">
    <property type="entry name" value="EF_hand_dom"/>
</dbReference>
<dbReference type="PANTHER" id="PTHR23050">
    <property type="entry name" value="CALCIUM BINDING PROTEIN"/>
    <property type="match status" value="1"/>
</dbReference>
<dbReference type="FunFam" id="1.10.238.10:FF:000003">
    <property type="entry name" value="Calmodulin A"/>
    <property type="match status" value="1"/>
</dbReference>
<reference evidence="6 7" key="2">
    <citation type="submission" date="2024-05" db="EMBL/GenBank/DDBJ databases">
        <authorList>
            <person name="Chen Y."/>
            <person name="Shah S."/>
            <person name="Dougan E. K."/>
            <person name="Thang M."/>
            <person name="Chan C."/>
        </authorList>
    </citation>
    <scope>NUCLEOTIDE SEQUENCE [LARGE SCALE GENOMIC DNA]</scope>
</reference>
<dbReference type="AlphaFoldDB" id="A0A9P1BJ69"/>
<accession>A0A9P1BJ69</accession>
<dbReference type="Gene3D" id="1.10.238.10">
    <property type="entry name" value="EF-hand"/>
    <property type="match status" value="2"/>
</dbReference>
<dbReference type="InterPro" id="IPR050145">
    <property type="entry name" value="Centrin_CML-like"/>
</dbReference>
<dbReference type="EMBL" id="CAMXCT010000132">
    <property type="protein sequence ID" value="CAI3974394.1"/>
    <property type="molecule type" value="Genomic_DNA"/>
</dbReference>
<dbReference type="OrthoDB" id="26525at2759"/>
<dbReference type="EMBL" id="CAMXCT020000132">
    <property type="protein sequence ID" value="CAL1127769.1"/>
    <property type="molecule type" value="Genomic_DNA"/>
</dbReference>
<dbReference type="SMART" id="SM00054">
    <property type="entry name" value="EFh"/>
    <property type="match status" value="4"/>
</dbReference>
<evidence type="ECO:0000259" key="4">
    <source>
        <dbReference type="PROSITE" id="PS50222"/>
    </source>
</evidence>
<dbReference type="EMBL" id="CAMXCT030000132">
    <property type="protein sequence ID" value="CAL4761706.1"/>
    <property type="molecule type" value="Genomic_DNA"/>
</dbReference>
<dbReference type="CDD" id="cd00051">
    <property type="entry name" value="EFh"/>
    <property type="match status" value="2"/>
</dbReference>
<dbReference type="GO" id="GO:0005509">
    <property type="term" value="F:calcium ion binding"/>
    <property type="evidence" value="ECO:0007669"/>
    <property type="project" value="InterPro"/>
</dbReference>
<evidence type="ECO:0000256" key="2">
    <source>
        <dbReference type="ARBA" id="ARBA00022837"/>
    </source>
</evidence>
<proteinExistence type="predicted"/>
<keyword evidence="2" id="KW-0106">Calcium</keyword>
<protein>
    <submittedName>
        <fullName evidence="6">Kinesin-like protein KIF13B</fullName>
    </submittedName>
</protein>
<evidence type="ECO:0000256" key="3">
    <source>
        <dbReference type="SAM" id="MobiDB-lite"/>
    </source>
</evidence>
<sequence length="363" mass="39510">MVLQPRSDRQASSSSGVQRKDQTVPSIQVTLGDEGYRALCRLRRDEEQDSEIMERALILLDTYSVVSKALGRNSLVKAVNVVHQMRNAGYSDEWATALCRALFRRREKDLRKAFRLFDKNKSGWIDSSELKEALPLMGEEVPESRIDELFQLVDKEGDGLLNFEEFSLLVSGLNVDGAEGEEDAFAAFRLSAEDTLGAVGGAVGSMASGTGAALSAVSTAWSANLPGLSPFEMRKAGVVLKKMMEAGYSEAMALAICRALFCGQTDKQMQKAYKFFDSDENGRIDVNELKEAMKLMGEDLNDAEVNALFAAVDHDGNDAISFEEFCVLVKAIKAKGDSKDVSVLSAVSSTWEKFSASFAGGSA</sequence>
<feature type="domain" description="EF-hand" evidence="4">
    <location>
        <begin position="300"/>
        <end position="335"/>
    </location>
</feature>
<feature type="domain" description="EF-hand" evidence="4">
    <location>
        <begin position="105"/>
        <end position="140"/>
    </location>
</feature>
<feature type="compositionally biased region" description="Polar residues" evidence="3">
    <location>
        <begin position="10"/>
        <end position="24"/>
    </location>
</feature>
<comment type="caution">
    <text evidence="5">The sequence shown here is derived from an EMBL/GenBank/DDBJ whole genome shotgun (WGS) entry which is preliminary data.</text>
</comment>
<keyword evidence="7" id="KW-1185">Reference proteome</keyword>
<feature type="domain" description="EF-hand" evidence="4">
    <location>
        <begin position="141"/>
        <end position="176"/>
    </location>
</feature>
<keyword evidence="1" id="KW-0677">Repeat</keyword>
<reference evidence="5" key="1">
    <citation type="submission" date="2022-10" db="EMBL/GenBank/DDBJ databases">
        <authorList>
            <person name="Chen Y."/>
            <person name="Dougan E. K."/>
            <person name="Chan C."/>
            <person name="Rhodes N."/>
            <person name="Thang M."/>
        </authorList>
    </citation>
    <scope>NUCLEOTIDE SEQUENCE</scope>
</reference>